<organism evidence="1 2">
    <name type="scientific">Francisella philomiragia</name>
    <dbReference type="NCBI Taxonomy" id="28110"/>
    <lineage>
        <taxon>Bacteria</taxon>
        <taxon>Pseudomonadati</taxon>
        <taxon>Pseudomonadota</taxon>
        <taxon>Gammaproteobacteria</taxon>
        <taxon>Thiotrichales</taxon>
        <taxon>Francisellaceae</taxon>
        <taxon>Francisella</taxon>
    </lineage>
</organism>
<dbReference type="RefSeq" id="WP_196242911.1">
    <property type="nucleotide sequence ID" value="NZ_JACTRV010000014.1"/>
</dbReference>
<evidence type="ECO:0008006" key="3">
    <source>
        <dbReference type="Google" id="ProtNLM"/>
    </source>
</evidence>
<dbReference type="InterPro" id="IPR029044">
    <property type="entry name" value="Nucleotide-diphossugar_trans"/>
</dbReference>
<sequence length="357" mass="42469">MSIVDKFTPPHPLNTAVLFLIFNRPDTTKRVFEAIRQAKPPKLYIAADGARKTKKSEHGIVEALKTYVLSNIDWECEIKTLFRNENLGCKYAVSGAIDWFFENEEMGIILEDDCLPSQSFFWYCEELLIKYKDNMSIYQINGVNFQNRKRGSSDYYFSMMNHVWGWASWSNRWKNYNVNLEQFDTTSFKECIPFKGGVNNYYNNIFVELRDNKIDTWDYQWLFETWRNGGLSITPNVNLISNIGFGEGATHTFDTENKQANQKIYEIQLNNHPQKIKVNSVADKYVVKNHLKIDSFYKKFKKNILKFTQIIRWKFIPYLRWKVFPKIKSKIQHYIYWVTKVTGTYRIAKFLQNKYFK</sequence>
<comment type="caution">
    <text evidence="1">The sequence shown here is derived from an EMBL/GenBank/DDBJ whole genome shotgun (WGS) entry which is preliminary data.</text>
</comment>
<dbReference type="Gene3D" id="3.90.550.10">
    <property type="entry name" value="Spore Coat Polysaccharide Biosynthesis Protein SpsA, Chain A"/>
    <property type="match status" value="1"/>
</dbReference>
<gene>
    <name evidence="1" type="ORF">DR78_457</name>
</gene>
<evidence type="ECO:0000313" key="2">
    <source>
        <dbReference type="Proteomes" id="UP000029117"/>
    </source>
</evidence>
<proteinExistence type="predicted"/>
<dbReference type="SUPFAM" id="SSF53448">
    <property type="entry name" value="Nucleotide-diphospho-sugar transferases"/>
    <property type="match status" value="1"/>
</dbReference>
<protein>
    <recommendedName>
        <fullName evidence="3">Nucleotide-diphospho-sugar transferase</fullName>
    </recommendedName>
</protein>
<dbReference type="Proteomes" id="UP000029117">
    <property type="component" value="Unassembled WGS sequence"/>
</dbReference>
<dbReference type="EMBL" id="JOUE01000006">
    <property type="protein sequence ID" value="KFJ42919.1"/>
    <property type="molecule type" value="Genomic_DNA"/>
</dbReference>
<name>A0AAW3DAN5_9GAMM</name>
<accession>A0AAW3DAN5</accession>
<dbReference type="AlphaFoldDB" id="A0AAW3DAN5"/>
<reference evidence="1 2" key="1">
    <citation type="submission" date="2014-04" db="EMBL/GenBank/DDBJ databases">
        <authorList>
            <person name="Bishop-Lilly K.A."/>
            <person name="Broomall S.M."/>
            <person name="Chain P.S."/>
            <person name="Chertkov O."/>
            <person name="Coyne S.R."/>
            <person name="Daligault H.E."/>
            <person name="Davenport K.W."/>
            <person name="Erkkila T."/>
            <person name="Frey K.G."/>
            <person name="Gibbons H.S."/>
            <person name="Gu W."/>
            <person name="Jaissle J."/>
            <person name="Johnson S.L."/>
            <person name="Koroleva G.I."/>
            <person name="Ladner J.T."/>
            <person name="Lo C.-C."/>
            <person name="Minogue T.D."/>
            <person name="Munk C."/>
            <person name="Palacios G.F."/>
            <person name="Redden C.L."/>
            <person name="Rosenzweig C.N."/>
            <person name="Scholz M.B."/>
            <person name="Teshima H."/>
            <person name="Xu Y."/>
        </authorList>
    </citation>
    <scope>NUCLEOTIDE SEQUENCE [LARGE SCALE GENOMIC DNA]</scope>
    <source>
        <strain evidence="1 2">FAJ</strain>
    </source>
</reference>
<evidence type="ECO:0000313" key="1">
    <source>
        <dbReference type="EMBL" id="KFJ42919.1"/>
    </source>
</evidence>